<name>A0A517S9V5_9PLAN</name>
<evidence type="ECO:0000313" key="3">
    <source>
        <dbReference type="EMBL" id="QDT52866.1"/>
    </source>
</evidence>
<dbReference type="GO" id="GO:0016787">
    <property type="term" value="F:hydrolase activity"/>
    <property type="evidence" value="ECO:0007669"/>
    <property type="project" value="UniProtKB-KW"/>
</dbReference>
<dbReference type="NCBIfam" id="TIGR00277">
    <property type="entry name" value="HDIG"/>
    <property type="match status" value="1"/>
</dbReference>
<dbReference type="InterPro" id="IPR006674">
    <property type="entry name" value="HD_domain"/>
</dbReference>
<dbReference type="CDD" id="cd00077">
    <property type="entry name" value="HDc"/>
    <property type="match status" value="1"/>
</dbReference>
<dbReference type="EMBL" id="CP036271">
    <property type="protein sequence ID" value="QDT52866.1"/>
    <property type="molecule type" value="Genomic_DNA"/>
</dbReference>
<evidence type="ECO:0000256" key="1">
    <source>
        <dbReference type="ARBA" id="ARBA00022801"/>
    </source>
</evidence>
<reference evidence="3 4" key="1">
    <citation type="submission" date="2019-02" db="EMBL/GenBank/DDBJ databases">
        <title>Deep-cultivation of Planctomycetes and their phenomic and genomic characterization uncovers novel biology.</title>
        <authorList>
            <person name="Wiegand S."/>
            <person name="Jogler M."/>
            <person name="Boedeker C."/>
            <person name="Pinto D."/>
            <person name="Vollmers J."/>
            <person name="Rivas-Marin E."/>
            <person name="Kohn T."/>
            <person name="Peeters S.H."/>
            <person name="Heuer A."/>
            <person name="Rast P."/>
            <person name="Oberbeckmann S."/>
            <person name="Bunk B."/>
            <person name="Jeske O."/>
            <person name="Meyerdierks A."/>
            <person name="Storesund J.E."/>
            <person name="Kallscheuer N."/>
            <person name="Luecker S."/>
            <person name="Lage O.M."/>
            <person name="Pohl T."/>
            <person name="Merkel B.J."/>
            <person name="Hornburger P."/>
            <person name="Mueller R.-W."/>
            <person name="Bruemmer F."/>
            <person name="Labrenz M."/>
            <person name="Spormann A.M."/>
            <person name="Op den Camp H."/>
            <person name="Overmann J."/>
            <person name="Amann R."/>
            <person name="Jetten M.S.M."/>
            <person name="Mascher T."/>
            <person name="Medema M.H."/>
            <person name="Devos D.P."/>
            <person name="Kaster A.-K."/>
            <person name="Ovreas L."/>
            <person name="Rohde M."/>
            <person name="Galperin M.Y."/>
            <person name="Jogler C."/>
        </authorList>
    </citation>
    <scope>NUCLEOTIDE SEQUENCE [LARGE SCALE GENOMIC DNA]</scope>
    <source>
        <strain evidence="3 4">Pan44</strain>
    </source>
</reference>
<accession>A0A517S9V5</accession>
<protein>
    <submittedName>
        <fullName evidence="3">3'-5' exoribonuclease YhaM</fullName>
        <ecNumber evidence="3">3.1.-.-</ecNumber>
    </submittedName>
</protein>
<dbReference type="Gene3D" id="1.10.3210.10">
    <property type="entry name" value="Hypothetical protein af1432"/>
    <property type="match status" value="1"/>
</dbReference>
<dbReference type="CDD" id="cd04492">
    <property type="entry name" value="YhaM_OBF_like"/>
    <property type="match status" value="1"/>
</dbReference>
<dbReference type="SMART" id="SM00471">
    <property type="entry name" value="HDc"/>
    <property type="match status" value="1"/>
</dbReference>
<dbReference type="InterPro" id="IPR004365">
    <property type="entry name" value="NA-bd_OB_tRNA"/>
</dbReference>
<dbReference type="Pfam" id="PF01966">
    <property type="entry name" value="HD"/>
    <property type="match status" value="1"/>
</dbReference>
<dbReference type="InterPro" id="IPR006675">
    <property type="entry name" value="HDIG_dom"/>
</dbReference>
<dbReference type="Proteomes" id="UP000315700">
    <property type="component" value="Chromosome"/>
</dbReference>
<dbReference type="PANTHER" id="PTHR37294:SF1">
    <property type="entry name" value="3'-5' EXORIBONUCLEASE YHAM"/>
    <property type="match status" value="1"/>
</dbReference>
<evidence type="ECO:0000313" key="4">
    <source>
        <dbReference type="Proteomes" id="UP000315700"/>
    </source>
</evidence>
<dbReference type="InterPro" id="IPR050798">
    <property type="entry name" value="YhaM_exoribonuc/phosphodiest"/>
</dbReference>
<organism evidence="3 4">
    <name type="scientific">Caulifigura coniformis</name>
    <dbReference type="NCBI Taxonomy" id="2527983"/>
    <lineage>
        <taxon>Bacteria</taxon>
        <taxon>Pseudomonadati</taxon>
        <taxon>Planctomycetota</taxon>
        <taxon>Planctomycetia</taxon>
        <taxon>Planctomycetales</taxon>
        <taxon>Planctomycetaceae</taxon>
        <taxon>Caulifigura</taxon>
    </lineage>
</organism>
<dbReference type="EC" id="3.1.-.-" evidence="3"/>
<dbReference type="InParanoid" id="A0A517S9V5"/>
<dbReference type="SUPFAM" id="SSF109604">
    <property type="entry name" value="HD-domain/PDEase-like"/>
    <property type="match status" value="1"/>
</dbReference>
<dbReference type="SUPFAM" id="SSF50249">
    <property type="entry name" value="Nucleic acid-binding proteins"/>
    <property type="match status" value="1"/>
</dbReference>
<dbReference type="GO" id="GO:0003676">
    <property type="term" value="F:nucleic acid binding"/>
    <property type="evidence" value="ECO:0007669"/>
    <property type="project" value="InterPro"/>
</dbReference>
<dbReference type="InterPro" id="IPR012340">
    <property type="entry name" value="NA-bd_OB-fold"/>
</dbReference>
<gene>
    <name evidence="3" type="primary">yhaM</name>
    <name evidence="3" type="ORF">Pan44_08790</name>
</gene>
<dbReference type="InterPro" id="IPR003607">
    <property type="entry name" value="HD/PDEase_dom"/>
</dbReference>
<dbReference type="Gene3D" id="2.40.50.140">
    <property type="entry name" value="Nucleic acid-binding proteins"/>
    <property type="match status" value="1"/>
</dbReference>
<dbReference type="GO" id="GO:0031125">
    <property type="term" value="P:rRNA 3'-end processing"/>
    <property type="evidence" value="ECO:0007669"/>
    <property type="project" value="TreeGrafter"/>
</dbReference>
<dbReference type="Pfam" id="PF01336">
    <property type="entry name" value="tRNA_anti-codon"/>
    <property type="match status" value="1"/>
</dbReference>
<sequence length="343" mass="38493">MGAGARVAGGATFDSRWLMPRQYVNTLTDGTPVDEIFLLVDKQLRANRNADLYLLAQLRDKTGQVSGLLWNVSEDSVGHIRQGDYVKVRGKVQVFQGNLQLILRDIDHVPDAAVDPKEFEMESTVNSDRLLPRLQELIDSISPPPLREVLQSFIDDTELRPLLLKAPAGIRLHHAYHGGLLEHIVSLMEVASRISDLYPRVDFNLVLAGVFLHDIGKVRELGFETTFLYTDEGQLLGHLSIGVEMLTEKIRAWEDRKGESFPEEIALRLKHMILSHHGSHDFGSPKLPMTPEAVVLHYLDTLDAKVHEFVALIDSDPNSQSSWTPFQSSIQRKVFKGVVPGRT</sequence>
<dbReference type="AlphaFoldDB" id="A0A517S9V5"/>
<dbReference type="PANTHER" id="PTHR37294">
    <property type="entry name" value="3'-5' EXORIBONUCLEASE YHAM"/>
    <property type="match status" value="1"/>
</dbReference>
<dbReference type="KEGG" id="ccos:Pan44_08790"/>
<keyword evidence="4" id="KW-1185">Reference proteome</keyword>
<feature type="domain" description="HD/PDEase" evidence="2">
    <location>
        <begin position="176"/>
        <end position="314"/>
    </location>
</feature>
<keyword evidence="1 3" id="KW-0378">Hydrolase</keyword>
<evidence type="ECO:0000259" key="2">
    <source>
        <dbReference type="SMART" id="SM00471"/>
    </source>
</evidence>
<proteinExistence type="predicted"/>